<name>A0A370QQF3_9GAMM</name>
<keyword evidence="2 6" id="KW-0997">Cell inner membrane</keyword>
<dbReference type="EMBL" id="QRAP01000005">
    <property type="protein sequence ID" value="RDK91016.1"/>
    <property type="molecule type" value="Genomic_DNA"/>
</dbReference>
<evidence type="ECO:0000256" key="6">
    <source>
        <dbReference type="HAMAP-Rule" id="MF_01915"/>
    </source>
</evidence>
<evidence type="ECO:0000313" key="9">
    <source>
        <dbReference type="Proteomes" id="UP000254848"/>
    </source>
</evidence>
<dbReference type="PANTHER" id="PTHR37481">
    <property type="entry name" value="LIPOPOLYSACCHARIDE EXPORT SYSTEM PROTEIN LPTC"/>
    <property type="match status" value="1"/>
</dbReference>
<dbReference type="PIRSF" id="PIRSF028513">
    <property type="entry name" value="LptC"/>
    <property type="match status" value="1"/>
</dbReference>
<comment type="subcellular location">
    <subcellularLocation>
        <location evidence="6">Cell inner membrane</location>
        <topology evidence="6">Single-pass membrane protein</topology>
    </subcellularLocation>
</comment>
<dbReference type="GO" id="GO:0043165">
    <property type="term" value="P:Gram-negative-bacterium-type cell outer membrane assembly"/>
    <property type="evidence" value="ECO:0007669"/>
    <property type="project" value="UniProtKB-UniRule"/>
</dbReference>
<keyword evidence="3 6" id="KW-0812">Transmembrane</keyword>
<dbReference type="RefSeq" id="WP_115458828.1">
    <property type="nucleotide sequence ID" value="NZ_QRAP01000005.1"/>
</dbReference>
<dbReference type="GO" id="GO:0005886">
    <property type="term" value="C:plasma membrane"/>
    <property type="evidence" value="ECO:0007669"/>
    <property type="project" value="UniProtKB-SubCell"/>
</dbReference>
<protein>
    <recommendedName>
        <fullName evidence="6 7">Lipopolysaccharide export system protein LptC</fullName>
    </recommendedName>
</protein>
<dbReference type="NCBIfam" id="TIGR04409">
    <property type="entry name" value="LptC_YrbK"/>
    <property type="match status" value="1"/>
</dbReference>
<dbReference type="InterPro" id="IPR010664">
    <property type="entry name" value="LipoPS_assembly_LptC-rel"/>
</dbReference>
<dbReference type="HAMAP" id="MF_01915">
    <property type="entry name" value="LPS_assembly_LptC"/>
    <property type="match status" value="1"/>
</dbReference>
<dbReference type="NCBIfam" id="NF008142">
    <property type="entry name" value="PRK10893.1"/>
    <property type="match status" value="1"/>
</dbReference>
<evidence type="ECO:0000256" key="4">
    <source>
        <dbReference type="ARBA" id="ARBA00022989"/>
    </source>
</evidence>
<gene>
    <name evidence="6" type="primary">lptC</name>
    <name evidence="8" type="ORF">C8D90_105304</name>
</gene>
<dbReference type="Gene3D" id="2.60.450.10">
    <property type="entry name" value="Lipopolysaccharide (LPS) transport protein A like domain"/>
    <property type="match status" value="1"/>
</dbReference>
<organism evidence="8 9">
    <name type="scientific">Enterobacillus tribolii</name>
    <dbReference type="NCBI Taxonomy" id="1487935"/>
    <lineage>
        <taxon>Bacteria</taxon>
        <taxon>Pseudomonadati</taxon>
        <taxon>Pseudomonadota</taxon>
        <taxon>Gammaproteobacteria</taxon>
        <taxon>Enterobacterales</taxon>
        <taxon>Hafniaceae</taxon>
        <taxon>Enterobacillus</taxon>
    </lineage>
</organism>
<proteinExistence type="inferred from homology"/>
<comment type="similarity">
    <text evidence="6 7">Belongs to the LptC family.</text>
</comment>
<dbReference type="InterPro" id="IPR026265">
    <property type="entry name" value="LptC"/>
</dbReference>
<reference evidence="8 9" key="1">
    <citation type="submission" date="2018-07" db="EMBL/GenBank/DDBJ databases">
        <title>Genomic Encyclopedia of Type Strains, Phase IV (KMG-IV): sequencing the most valuable type-strain genomes for metagenomic binning, comparative biology and taxonomic classification.</title>
        <authorList>
            <person name="Goeker M."/>
        </authorList>
    </citation>
    <scope>NUCLEOTIDE SEQUENCE [LARGE SCALE GENOMIC DNA]</scope>
    <source>
        <strain evidence="8 9">DSM 103736</strain>
    </source>
</reference>
<dbReference type="AlphaFoldDB" id="A0A370QQF3"/>
<keyword evidence="4 6" id="KW-1133">Transmembrane helix</keyword>
<evidence type="ECO:0000256" key="7">
    <source>
        <dbReference type="PIRNR" id="PIRNR028513"/>
    </source>
</evidence>
<comment type="caution">
    <text evidence="8">The sequence shown here is derived from an EMBL/GenBank/DDBJ whole genome shotgun (WGS) entry which is preliminary data.</text>
</comment>
<comment type="subunit">
    <text evidence="6">Component of the lipopolysaccharide transport and assembly complex. Interacts with LptA and the LptBFG transporter complex.</text>
</comment>
<dbReference type="InterPro" id="IPR052363">
    <property type="entry name" value="LPS_export_LptC"/>
</dbReference>
<evidence type="ECO:0000256" key="3">
    <source>
        <dbReference type="ARBA" id="ARBA00022692"/>
    </source>
</evidence>
<dbReference type="PANTHER" id="PTHR37481:SF1">
    <property type="entry name" value="LIPOPOLYSACCHARIDE EXPORT SYSTEM PROTEIN LPTC"/>
    <property type="match status" value="1"/>
</dbReference>
<dbReference type="OrthoDB" id="5659892at2"/>
<dbReference type="Proteomes" id="UP000254848">
    <property type="component" value="Unassembled WGS sequence"/>
</dbReference>
<dbReference type="GO" id="GO:0017089">
    <property type="term" value="F:glycolipid transfer activity"/>
    <property type="evidence" value="ECO:0007669"/>
    <property type="project" value="TreeGrafter"/>
</dbReference>
<evidence type="ECO:0000256" key="1">
    <source>
        <dbReference type="ARBA" id="ARBA00022475"/>
    </source>
</evidence>
<keyword evidence="5 6" id="KW-0472">Membrane</keyword>
<dbReference type="Pfam" id="PF06835">
    <property type="entry name" value="LptC"/>
    <property type="match status" value="1"/>
</dbReference>
<evidence type="ECO:0000256" key="2">
    <source>
        <dbReference type="ARBA" id="ARBA00022519"/>
    </source>
</evidence>
<dbReference type="GO" id="GO:0030288">
    <property type="term" value="C:outer membrane-bounded periplasmic space"/>
    <property type="evidence" value="ECO:0007669"/>
    <property type="project" value="TreeGrafter"/>
</dbReference>
<keyword evidence="9" id="KW-1185">Reference proteome</keyword>
<comment type="function">
    <text evidence="6">Involved in the assembly of lipopolysaccharide (LPS). Required for the translocation of LPS from the inner membrane to the outer membrane. Facilitates the transfer of LPS from the inner membrane to the periplasmic protein LptA. Could be a docking site for LptA.</text>
</comment>
<accession>A0A370QQF3</accession>
<keyword evidence="1 6" id="KW-1003">Cell membrane</keyword>
<dbReference type="GO" id="GO:0015221">
    <property type="term" value="F:lipopolysaccharide transmembrane transporter activity"/>
    <property type="evidence" value="ECO:0007669"/>
    <property type="project" value="InterPro"/>
</dbReference>
<sequence>MSKTKRWLILLLTLAVLALIGWNLADIGEDNTPQANDPSEPTYQSEHTITVVYDPTGKLNYKLLADDVRHFAPQETNWFTKPVLTTFDKNALPTWSIRSDQAMLTNNKMLYLYGNVEVNSLTATSQLERITTDKAQVNLITQDVSSDDEVTLYGTNFTSHGLKMRGNMRDKTARLIDKVTSNYEIQKKPENK</sequence>
<comment type="function">
    <text evidence="7">Required for the translocation of lipopolysaccharide (LPS) from the inner membrane to the outer membrane.</text>
</comment>
<evidence type="ECO:0000256" key="5">
    <source>
        <dbReference type="ARBA" id="ARBA00023136"/>
    </source>
</evidence>
<evidence type="ECO:0000313" key="8">
    <source>
        <dbReference type="EMBL" id="RDK91016.1"/>
    </source>
</evidence>